<organism evidence="2 3">
    <name type="scientific">Porticoccus litoralis</name>
    <dbReference type="NCBI Taxonomy" id="434086"/>
    <lineage>
        <taxon>Bacteria</taxon>
        <taxon>Pseudomonadati</taxon>
        <taxon>Pseudomonadota</taxon>
        <taxon>Gammaproteobacteria</taxon>
        <taxon>Cellvibrionales</taxon>
        <taxon>Porticoccaceae</taxon>
        <taxon>Porticoccus</taxon>
    </lineage>
</organism>
<dbReference type="GO" id="GO:0016787">
    <property type="term" value="F:hydrolase activity"/>
    <property type="evidence" value="ECO:0007669"/>
    <property type="project" value="UniProtKB-KW"/>
</dbReference>
<dbReference type="EMBL" id="JAUUUU010000003">
    <property type="protein sequence ID" value="MDP1520655.1"/>
    <property type="molecule type" value="Genomic_DNA"/>
</dbReference>
<keyword evidence="2" id="KW-0378">Hydrolase</keyword>
<proteinExistence type="predicted"/>
<dbReference type="RefSeq" id="WP_305170225.1">
    <property type="nucleotide sequence ID" value="NZ_JAUUUU010000003.1"/>
</dbReference>
<dbReference type="Pfam" id="PF12146">
    <property type="entry name" value="Hydrolase_4"/>
    <property type="match status" value="1"/>
</dbReference>
<feature type="domain" description="Serine aminopeptidase S33" evidence="1">
    <location>
        <begin position="93"/>
        <end position="323"/>
    </location>
</feature>
<dbReference type="AlphaFoldDB" id="A0AAW8B5J1"/>
<evidence type="ECO:0000259" key="1">
    <source>
        <dbReference type="Pfam" id="PF12146"/>
    </source>
</evidence>
<evidence type="ECO:0000313" key="2">
    <source>
        <dbReference type="EMBL" id="MDP1520655.1"/>
    </source>
</evidence>
<name>A0AAW8B5J1_9GAMM</name>
<gene>
    <name evidence="2" type="ORF">Q8A57_06740</name>
</gene>
<dbReference type="PANTHER" id="PTHR11614">
    <property type="entry name" value="PHOSPHOLIPASE-RELATED"/>
    <property type="match status" value="1"/>
</dbReference>
<reference evidence="2" key="2">
    <citation type="submission" date="2023-08" db="EMBL/GenBank/DDBJ databases">
        <authorList>
            <person name="Luo J."/>
        </authorList>
    </citation>
    <scope>NUCLEOTIDE SEQUENCE</scope>
    <source>
        <strain evidence="2">DSM 25064</strain>
    </source>
</reference>
<reference evidence="2" key="1">
    <citation type="journal article" date="2010" name="Int. J. Syst. Evol. Microbiol.">
        <title>Porticoccus litoralis gen. nov., sp. nov., a gammaproteobacterium isolated from the Yellow Sea.</title>
        <authorList>
            <person name="Oh H.M."/>
            <person name="Kim H."/>
            <person name="Kim K.M."/>
            <person name="Min G.S."/>
            <person name="Cho J.C."/>
        </authorList>
    </citation>
    <scope>NUCLEOTIDE SEQUENCE</scope>
    <source>
        <strain evidence="2">DSM 25064</strain>
    </source>
</reference>
<dbReference type="InterPro" id="IPR022742">
    <property type="entry name" value="Hydrolase_4"/>
</dbReference>
<accession>A0AAW8B5J1</accession>
<dbReference type="InterPro" id="IPR051044">
    <property type="entry name" value="MAG_DAG_Lipase"/>
</dbReference>
<dbReference type="InterPro" id="IPR029058">
    <property type="entry name" value="AB_hydrolase_fold"/>
</dbReference>
<sequence length="338" mass="38569">MMTSAENDPNRVDPVETASGGKAQEQLEALRASLQNLAFDVSVDWRASNAAESWYLDYYGLTLPDDLSGVRYCLGSYSSSGFQIATHYWLPENPRGTYLVVHGYFDHIGLYGHLIRYLLRRGYAVVAFDLPGHGLSSGERVSIKSFDRYVDVFSDLLTQCEAHFPKPWNAVGQSTGGAILIKYVMAAKPHHYPNDLSDVVVLAPLIRPREWMKSLRTYKVFHRILKKVSRTFRPNTANEAFNEFLMSADPLQYDYIPIEWVASMKRWTEEFAALPPCEFPLRVIQGDCDTTVDWRFNVGAIRRKFPNMKLEVVHGAQHHLVNEVTWLRDRVFKAISEG</sequence>
<dbReference type="Gene3D" id="3.40.50.1820">
    <property type="entry name" value="alpha/beta hydrolase"/>
    <property type="match status" value="1"/>
</dbReference>
<protein>
    <submittedName>
        <fullName evidence="2">Alpha/beta hydrolase</fullName>
    </submittedName>
</protein>
<dbReference type="Proteomes" id="UP001178354">
    <property type="component" value="Unassembled WGS sequence"/>
</dbReference>
<evidence type="ECO:0000313" key="3">
    <source>
        <dbReference type="Proteomes" id="UP001178354"/>
    </source>
</evidence>
<keyword evidence="3" id="KW-1185">Reference proteome</keyword>
<dbReference type="SUPFAM" id="SSF53474">
    <property type="entry name" value="alpha/beta-Hydrolases"/>
    <property type="match status" value="1"/>
</dbReference>
<comment type="caution">
    <text evidence="2">The sequence shown here is derived from an EMBL/GenBank/DDBJ whole genome shotgun (WGS) entry which is preliminary data.</text>
</comment>